<evidence type="ECO:0008006" key="3">
    <source>
        <dbReference type="Google" id="ProtNLM"/>
    </source>
</evidence>
<proteinExistence type="predicted"/>
<dbReference type="OrthoDB" id="7563194at2"/>
<dbReference type="GO" id="GO:0003677">
    <property type="term" value="F:DNA binding"/>
    <property type="evidence" value="ECO:0007669"/>
    <property type="project" value="InterPro"/>
</dbReference>
<organism evidence="1 2">
    <name type="scientific">Sphingomonas pokkalii</name>
    <dbReference type="NCBI Taxonomy" id="2175090"/>
    <lineage>
        <taxon>Bacteria</taxon>
        <taxon>Pseudomonadati</taxon>
        <taxon>Pseudomonadota</taxon>
        <taxon>Alphaproteobacteria</taxon>
        <taxon>Sphingomonadales</taxon>
        <taxon>Sphingomonadaceae</taxon>
        <taxon>Sphingomonas</taxon>
    </lineage>
</organism>
<dbReference type="SUPFAM" id="SSF47413">
    <property type="entry name" value="lambda repressor-like DNA-binding domains"/>
    <property type="match status" value="1"/>
</dbReference>
<reference evidence="1 2" key="1">
    <citation type="submission" date="2018-05" db="EMBL/GenBank/DDBJ databases">
        <title>Description of Sphingomonas pokkalii sp nov, isolated from the rhizosphere of saline tolerant pokkali rice and its draft genome analysis.</title>
        <authorList>
            <person name="Menon R."/>
            <person name="Kumari S."/>
            <person name="Rameshkumar N."/>
        </authorList>
    </citation>
    <scope>NUCLEOTIDE SEQUENCE [LARGE SCALE GENOMIC DNA]</scope>
    <source>
        <strain evidence="1 2">L3B27</strain>
    </source>
</reference>
<dbReference type="AlphaFoldDB" id="A0A2U0SHY0"/>
<dbReference type="Proteomes" id="UP000245890">
    <property type="component" value="Unassembled WGS sequence"/>
</dbReference>
<dbReference type="EMBL" id="QENQ01000001">
    <property type="protein sequence ID" value="PVX30945.1"/>
    <property type="molecule type" value="Genomic_DNA"/>
</dbReference>
<comment type="caution">
    <text evidence="1">The sequence shown here is derived from an EMBL/GenBank/DDBJ whole genome shotgun (WGS) entry which is preliminary data.</text>
</comment>
<gene>
    <name evidence="1" type="ORF">DD559_17750</name>
</gene>
<protein>
    <recommendedName>
        <fullName evidence="3">XRE family transcriptional regulator</fullName>
    </recommendedName>
</protein>
<name>A0A2U0SHY0_9SPHN</name>
<accession>A0A2U0SHY0</accession>
<dbReference type="RefSeq" id="WP_116470339.1">
    <property type="nucleotide sequence ID" value="NZ_QENQ01000001.1"/>
</dbReference>
<evidence type="ECO:0000313" key="1">
    <source>
        <dbReference type="EMBL" id="PVX30945.1"/>
    </source>
</evidence>
<sequence>MATTPGTYLRHRREAAGLSVDDVAGRIGTTPPVSLLMRAEWVRLVEADQAPIGGDVLRALRAAFPFNQRTLLRLGEAASAAADRRKGRLRAARTKAKVRPRAA</sequence>
<keyword evidence="2" id="KW-1185">Reference proteome</keyword>
<dbReference type="InterPro" id="IPR010982">
    <property type="entry name" value="Lambda_DNA-bd_dom_sf"/>
</dbReference>
<evidence type="ECO:0000313" key="2">
    <source>
        <dbReference type="Proteomes" id="UP000245890"/>
    </source>
</evidence>